<organism evidence="2 3">
    <name type="scientific">Phasianus colchicus</name>
    <name type="common">Common pheasant</name>
    <dbReference type="NCBI Taxonomy" id="9054"/>
    <lineage>
        <taxon>Eukaryota</taxon>
        <taxon>Metazoa</taxon>
        <taxon>Chordata</taxon>
        <taxon>Craniata</taxon>
        <taxon>Vertebrata</taxon>
        <taxon>Euteleostomi</taxon>
        <taxon>Archelosauria</taxon>
        <taxon>Archosauria</taxon>
        <taxon>Dinosauria</taxon>
        <taxon>Saurischia</taxon>
        <taxon>Theropoda</taxon>
        <taxon>Coelurosauria</taxon>
        <taxon>Aves</taxon>
        <taxon>Neognathae</taxon>
        <taxon>Galloanserae</taxon>
        <taxon>Galliformes</taxon>
        <taxon>Phasianidae</taxon>
        <taxon>Phasianinae</taxon>
        <taxon>Phasianus</taxon>
    </lineage>
</organism>
<evidence type="ECO:0000313" key="3">
    <source>
        <dbReference type="Proteomes" id="UP000472261"/>
    </source>
</evidence>
<reference evidence="2" key="2">
    <citation type="submission" date="2025-09" db="UniProtKB">
        <authorList>
            <consortium name="Ensembl"/>
        </authorList>
    </citation>
    <scope>IDENTIFICATION</scope>
</reference>
<feature type="compositionally biased region" description="Low complexity" evidence="1">
    <location>
        <begin position="206"/>
        <end position="216"/>
    </location>
</feature>
<keyword evidence="3" id="KW-1185">Reference proteome</keyword>
<dbReference type="Proteomes" id="UP000472261">
    <property type="component" value="Unplaced"/>
</dbReference>
<evidence type="ECO:0000313" key="2">
    <source>
        <dbReference type="Ensembl" id="ENSPCLP00000016577.1"/>
    </source>
</evidence>
<evidence type="ECO:0000256" key="1">
    <source>
        <dbReference type="SAM" id="MobiDB-lite"/>
    </source>
</evidence>
<protein>
    <submittedName>
        <fullName evidence="2">Uncharacterized protein</fullName>
    </submittedName>
</protein>
<sequence>MSDTWSSIQAHKKQLDSLRERLQRRRKQDPLGEGNFGVKSRGFGGSIPTPGGVGGGSTNPSTDGEGPELAPDPALERRLLLHLADVALTLPTDAGAIRGAIDTPETPATQRMVESLLQKFAAQELIEVRRGLLAEGPTIVTYADHSKLAAMTGAERGGDGDADVTGRKRRAEQDNSGGVGVAGTETGKEMVKKSRKQASDVDLEIESLLSQQSTKEQQSKKVRFWTQK</sequence>
<feature type="region of interest" description="Disordered" evidence="1">
    <location>
        <begin position="153"/>
        <end position="228"/>
    </location>
</feature>
<dbReference type="SMR" id="A0A669Q6U4"/>
<reference evidence="2" key="1">
    <citation type="submission" date="2025-08" db="UniProtKB">
        <authorList>
            <consortium name="Ensembl"/>
        </authorList>
    </citation>
    <scope>IDENTIFICATION</scope>
</reference>
<proteinExistence type="predicted"/>
<dbReference type="Ensembl" id="ENSPCLT00000021891.1">
    <property type="protein sequence ID" value="ENSPCLP00000016577.1"/>
    <property type="gene ID" value="ENSPCLG00000013560.1"/>
</dbReference>
<accession>A0A669Q6U4</accession>
<feature type="region of interest" description="Disordered" evidence="1">
    <location>
        <begin position="1"/>
        <end position="73"/>
    </location>
</feature>
<dbReference type="AlphaFoldDB" id="A0A669Q6U4"/>
<name>A0A669Q6U4_PHACC</name>
<dbReference type="OMA" id="HQKKNES"/>